<protein>
    <submittedName>
        <fullName evidence="2">Exonuclease domain-containing protein</fullName>
    </submittedName>
</protein>
<keyword evidence="2" id="KW-0540">Nuclease</keyword>
<feature type="domain" description="Exonuclease" evidence="1">
    <location>
        <begin position="50"/>
        <end position="219"/>
    </location>
</feature>
<proteinExistence type="predicted"/>
<dbReference type="Proteomes" id="UP001595279">
    <property type="component" value="Unassembled WGS sequence"/>
</dbReference>
<dbReference type="InterPro" id="IPR036397">
    <property type="entry name" value="RNaseH_sf"/>
</dbReference>
<keyword evidence="2" id="KW-0378">Hydrolase</keyword>
<keyword evidence="2" id="KW-0269">Exonuclease</keyword>
<organism evidence="2 3">
    <name type="scientific">Virgibacillus xinjiangensis</name>
    <dbReference type="NCBI Taxonomy" id="393090"/>
    <lineage>
        <taxon>Bacteria</taxon>
        <taxon>Bacillati</taxon>
        <taxon>Bacillota</taxon>
        <taxon>Bacilli</taxon>
        <taxon>Bacillales</taxon>
        <taxon>Bacillaceae</taxon>
        <taxon>Virgibacillus</taxon>
    </lineage>
</organism>
<dbReference type="Pfam" id="PF00929">
    <property type="entry name" value="RNase_T"/>
    <property type="match status" value="1"/>
</dbReference>
<name>A0ABV7CXH8_9BACI</name>
<reference evidence="3" key="1">
    <citation type="journal article" date="2019" name="Int. J. Syst. Evol. Microbiol.">
        <title>The Global Catalogue of Microorganisms (GCM) 10K type strain sequencing project: providing services to taxonomists for standard genome sequencing and annotation.</title>
        <authorList>
            <consortium name="The Broad Institute Genomics Platform"/>
            <consortium name="The Broad Institute Genome Sequencing Center for Infectious Disease"/>
            <person name="Wu L."/>
            <person name="Ma J."/>
        </authorList>
    </citation>
    <scope>NUCLEOTIDE SEQUENCE [LARGE SCALE GENOMIC DNA]</scope>
    <source>
        <strain evidence="3">KCTC 13128</strain>
    </source>
</reference>
<accession>A0ABV7CXH8</accession>
<comment type="caution">
    <text evidence="2">The sequence shown here is derived from an EMBL/GenBank/DDBJ whole genome shotgun (WGS) entry which is preliminary data.</text>
</comment>
<dbReference type="InterPro" id="IPR013520">
    <property type="entry name" value="Ribonucl_H"/>
</dbReference>
<keyword evidence="3" id="KW-1185">Reference proteome</keyword>
<dbReference type="RefSeq" id="WP_390273140.1">
    <property type="nucleotide sequence ID" value="NZ_JBHRSA010000046.1"/>
</dbReference>
<evidence type="ECO:0000313" key="3">
    <source>
        <dbReference type="Proteomes" id="UP001595279"/>
    </source>
</evidence>
<dbReference type="NCBIfam" id="NF005836">
    <property type="entry name" value="PRK07740.1"/>
    <property type="match status" value="1"/>
</dbReference>
<dbReference type="SUPFAM" id="SSF53098">
    <property type="entry name" value="Ribonuclease H-like"/>
    <property type="match status" value="1"/>
</dbReference>
<gene>
    <name evidence="2" type="ORF">ACFOGI_12655</name>
</gene>
<sequence>MKQFISQMSGQFYAKTDRSLSDPHQIAYIRNLHREIKQQDVLNIPLDELEVVVFDIETTGFHPFKGDRLLSIGAVKMQGDLILEENTFYSMVHCIGDPSEQIEKLTGITKEQLMEAPPLEEVLKDFYRYVGSDALVAHHSNHEKQFMKHASWTALKTVFQHRVLDTSFLTSITHPESGLFTLDDYCDYYEISIQQRHHALYDALAAAKLWSESIRQVRGMGYAHLNEIYAQLAKLK</sequence>
<dbReference type="GO" id="GO:0004527">
    <property type="term" value="F:exonuclease activity"/>
    <property type="evidence" value="ECO:0007669"/>
    <property type="project" value="UniProtKB-KW"/>
</dbReference>
<evidence type="ECO:0000313" key="2">
    <source>
        <dbReference type="EMBL" id="MFC3041090.1"/>
    </source>
</evidence>
<evidence type="ECO:0000259" key="1">
    <source>
        <dbReference type="SMART" id="SM00479"/>
    </source>
</evidence>
<dbReference type="InterPro" id="IPR012337">
    <property type="entry name" value="RNaseH-like_sf"/>
</dbReference>
<dbReference type="EMBL" id="JBHRSA010000046">
    <property type="protein sequence ID" value="MFC3041090.1"/>
    <property type="molecule type" value="Genomic_DNA"/>
</dbReference>
<dbReference type="Gene3D" id="3.30.420.10">
    <property type="entry name" value="Ribonuclease H-like superfamily/Ribonuclease H"/>
    <property type="match status" value="1"/>
</dbReference>
<dbReference type="PANTHER" id="PTHR30231:SF41">
    <property type="entry name" value="DNA POLYMERASE III SUBUNIT EPSILON"/>
    <property type="match status" value="1"/>
</dbReference>
<dbReference type="PANTHER" id="PTHR30231">
    <property type="entry name" value="DNA POLYMERASE III SUBUNIT EPSILON"/>
    <property type="match status" value="1"/>
</dbReference>
<dbReference type="CDD" id="cd06127">
    <property type="entry name" value="DEDDh"/>
    <property type="match status" value="1"/>
</dbReference>
<dbReference type="SMART" id="SM00479">
    <property type="entry name" value="EXOIII"/>
    <property type="match status" value="1"/>
</dbReference>